<evidence type="ECO:0000313" key="4">
    <source>
        <dbReference type="Proteomes" id="UP001177003"/>
    </source>
</evidence>
<evidence type="ECO:0000313" key="3">
    <source>
        <dbReference type="EMBL" id="CAI9274677.1"/>
    </source>
</evidence>
<dbReference type="Pfam" id="PF26130">
    <property type="entry name" value="PB1-like"/>
    <property type="match status" value="1"/>
</dbReference>
<keyword evidence="1" id="KW-0472">Membrane</keyword>
<name>A0AA36DXW9_LACSI</name>
<protein>
    <recommendedName>
        <fullName evidence="2">PB1-like domain-containing protein</fullName>
    </recommendedName>
</protein>
<organism evidence="3 4">
    <name type="scientific">Lactuca saligna</name>
    <name type="common">Willowleaf lettuce</name>
    <dbReference type="NCBI Taxonomy" id="75948"/>
    <lineage>
        <taxon>Eukaryota</taxon>
        <taxon>Viridiplantae</taxon>
        <taxon>Streptophyta</taxon>
        <taxon>Embryophyta</taxon>
        <taxon>Tracheophyta</taxon>
        <taxon>Spermatophyta</taxon>
        <taxon>Magnoliopsida</taxon>
        <taxon>eudicotyledons</taxon>
        <taxon>Gunneridae</taxon>
        <taxon>Pentapetalae</taxon>
        <taxon>asterids</taxon>
        <taxon>campanulids</taxon>
        <taxon>Asterales</taxon>
        <taxon>Asteraceae</taxon>
        <taxon>Cichorioideae</taxon>
        <taxon>Cichorieae</taxon>
        <taxon>Lactucinae</taxon>
        <taxon>Lactuca</taxon>
    </lineage>
</organism>
<dbReference type="EMBL" id="OX465079">
    <property type="protein sequence ID" value="CAI9274677.1"/>
    <property type="molecule type" value="Genomic_DNA"/>
</dbReference>
<dbReference type="Proteomes" id="UP001177003">
    <property type="component" value="Chromosome 3"/>
</dbReference>
<keyword evidence="1" id="KW-0812">Transmembrane</keyword>
<dbReference type="AlphaFoldDB" id="A0AA36DXW9"/>
<proteinExistence type="predicted"/>
<evidence type="ECO:0000259" key="2">
    <source>
        <dbReference type="Pfam" id="PF26130"/>
    </source>
</evidence>
<feature type="domain" description="PB1-like" evidence="2">
    <location>
        <begin position="27"/>
        <end position="82"/>
    </location>
</feature>
<keyword evidence="4" id="KW-1185">Reference proteome</keyword>
<sequence>MVYVMWQIRSKHEVVDVLAVYAGALTSFSIKLNHGGKFTKLPDIKYIGGEVRYVDYVDIDEFSIHELDAIMLDLGYPNPQMIEFANESPMIYYHFMIPMVTFHLLLELYGMIRM</sequence>
<keyword evidence="1" id="KW-1133">Transmembrane helix</keyword>
<gene>
    <name evidence="3" type="ORF">LSALG_LOCUS14741</name>
</gene>
<reference evidence="3" key="1">
    <citation type="submission" date="2023-04" db="EMBL/GenBank/DDBJ databases">
        <authorList>
            <person name="Vijverberg K."/>
            <person name="Xiong W."/>
            <person name="Schranz E."/>
        </authorList>
    </citation>
    <scope>NUCLEOTIDE SEQUENCE</scope>
</reference>
<feature type="transmembrane region" description="Helical" evidence="1">
    <location>
        <begin position="91"/>
        <end position="112"/>
    </location>
</feature>
<dbReference type="InterPro" id="IPR058594">
    <property type="entry name" value="PB1-like_dom_pln"/>
</dbReference>
<evidence type="ECO:0000256" key="1">
    <source>
        <dbReference type="SAM" id="Phobius"/>
    </source>
</evidence>
<accession>A0AA36DXW9</accession>